<dbReference type="InterPro" id="IPR010982">
    <property type="entry name" value="Lambda_DNA-bd_dom_sf"/>
</dbReference>
<dbReference type="GO" id="GO:0003677">
    <property type="term" value="F:DNA binding"/>
    <property type="evidence" value="ECO:0007669"/>
    <property type="project" value="InterPro"/>
</dbReference>
<organism evidence="2 3">
    <name type="scientific">Fertoeibacter niger</name>
    <dbReference type="NCBI Taxonomy" id="2656921"/>
    <lineage>
        <taxon>Bacteria</taxon>
        <taxon>Pseudomonadati</taxon>
        <taxon>Pseudomonadota</taxon>
        <taxon>Alphaproteobacteria</taxon>
        <taxon>Rhodobacterales</taxon>
        <taxon>Paracoccaceae</taxon>
        <taxon>Fertoeibacter</taxon>
    </lineage>
</organism>
<feature type="domain" description="HTH cro/C1-type" evidence="1">
    <location>
        <begin position="20"/>
        <end position="76"/>
    </location>
</feature>
<accession>A0A8X8KJ95</accession>
<dbReference type="Pfam" id="PF01381">
    <property type="entry name" value="HTH_3"/>
    <property type="match status" value="1"/>
</dbReference>
<name>A0A8X8KJ95_9RHOB</name>
<dbReference type="RefSeq" id="WP_152823672.1">
    <property type="nucleotide sequence ID" value="NZ_WHUT02000001.1"/>
</dbReference>
<dbReference type="SUPFAM" id="SSF47413">
    <property type="entry name" value="lambda repressor-like DNA-binding domains"/>
    <property type="match status" value="1"/>
</dbReference>
<evidence type="ECO:0000259" key="1">
    <source>
        <dbReference type="PROSITE" id="PS50943"/>
    </source>
</evidence>
<evidence type="ECO:0000313" key="3">
    <source>
        <dbReference type="Proteomes" id="UP000484076"/>
    </source>
</evidence>
<keyword evidence="3" id="KW-1185">Reference proteome</keyword>
<sequence>MKVTYGESSCFTVGNAAMMLKDYLNQHDLSLKGFADQCGLSAPTILRARDGITMPSRRTLKAIVSATKGAVTIQDLIRVETKGYDG</sequence>
<dbReference type="Proteomes" id="UP000484076">
    <property type="component" value="Unassembled WGS sequence"/>
</dbReference>
<protein>
    <submittedName>
        <fullName evidence="2">Helix-turn-helix transcriptional regulator</fullName>
    </submittedName>
</protein>
<proteinExistence type="predicted"/>
<dbReference type="EMBL" id="WHUT02000001">
    <property type="protein sequence ID" value="NUB42979.1"/>
    <property type="molecule type" value="Genomic_DNA"/>
</dbReference>
<dbReference type="AlphaFoldDB" id="A0A8X8KJ95"/>
<dbReference type="PROSITE" id="PS50943">
    <property type="entry name" value="HTH_CROC1"/>
    <property type="match status" value="1"/>
</dbReference>
<comment type="caution">
    <text evidence="2">The sequence shown here is derived from an EMBL/GenBank/DDBJ whole genome shotgun (WGS) entry which is preliminary data.</text>
</comment>
<dbReference type="InterPro" id="IPR001387">
    <property type="entry name" value="Cro/C1-type_HTH"/>
</dbReference>
<gene>
    <name evidence="2" type="ORF">GEU84_001155</name>
</gene>
<evidence type="ECO:0000313" key="2">
    <source>
        <dbReference type="EMBL" id="NUB42979.1"/>
    </source>
</evidence>
<dbReference type="Gene3D" id="1.10.260.40">
    <property type="entry name" value="lambda repressor-like DNA-binding domains"/>
    <property type="match status" value="1"/>
</dbReference>
<reference evidence="2" key="1">
    <citation type="submission" date="2020-05" db="EMBL/GenBank/DDBJ databases">
        <title>Fertoebacter nigrum gen. nov., sp. nov., a new member of the family Rhodobacteraceae.</title>
        <authorList>
            <person name="Szuroczki S."/>
            <person name="Abbaszade G."/>
            <person name="Buni D."/>
            <person name="Schumann P."/>
            <person name="Toth E."/>
        </authorList>
    </citation>
    <scope>NUCLEOTIDE SEQUENCE</scope>
    <source>
        <strain evidence="2">RG-N-1a</strain>
    </source>
</reference>